<evidence type="ECO:0000256" key="3">
    <source>
        <dbReference type="SAM" id="SignalP"/>
    </source>
</evidence>
<feature type="region of interest" description="Disordered" evidence="2">
    <location>
        <begin position="294"/>
        <end position="322"/>
    </location>
</feature>
<sequence>MDGADDAMSTKMIRTRFAVLMSSLLALGMTLASQSASAQVVTVEYIHTDALGSPVAVTDQSGGVIERTVYEPYGRVVGSQAQDGPGYTGHVLDAATGLNYMQQRYYDPGIGTTLSVDPVTAYEQPMTNFCRYCYARNNPYKFADPDGRDAIPVVFPDYKITVGPLKVSGLGHAGVLVINNKTGHTRYYEYGRYDKDGKGVVRTFRISNVTMGKDGRPTQQSLQRVLRQISDRAGHGGAIQGAYVRNDNDAAMRGYAEGRMARNSDSKRESYSLTSNNCATFATGVVHAGDSSFNSSASIPTSAVDDWQDGHDEITYSPPTKK</sequence>
<keyword evidence="3" id="KW-0732">Signal</keyword>
<evidence type="ECO:0000259" key="5">
    <source>
        <dbReference type="Pfam" id="PF25218"/>
    </source>
</evidence>
<dbReference type="InterPro" id="IPR050708">
    <property type="entry name" value="T6SS_VgrG/RHS"/>
</dbReference>
<dbReference type="EMBL" id="JASGBI010000001">
    <property type="protein sequence ID" value="MDI9237966.1"/>
    <property type="molecule type" value="Genomic_DNA"/>
</dbReference>
<feature type="domain" description="Type VI secretion system effector TseH-like" evidence="5">
    <location>
        <begin position="152"/>
        <end position="288"/>
    </location>
</feature>
<name>A0ABT6XCV8_9GAMM</name>
<dbReference type="PANTHER" id="PTHR32305">
    <property type="match status" value="1"/>
</dbReference>
<feature type="signal peptide" evidence="3">
    <location>
        <begin position="1"/>
        <end position="38"/>
    </location>
</feature>
<dbReference type="InterPro" id="IPR056823">
    <property type="entry name" value="TEN-like_YD-shell"/>
</dbReference>
<evidence type="ECO:0000313" key="6">
    <source>
        <dbReference type="EMBL" id="MDI9237966.1"/>
    </source>
</evidence>
<dbReference type="InterPro" id="IPR022385">
    <property type="entry name" value="Rhs_assc_core"/>
</dbReference>
<dbReference type="PANTHER" id="PTHR32305:SF15">
    <property type="entry name" value="PROTEIN RHSA-RELATED"/>
    <property type="match status" value="1"/>
</dbReference>
<protein>
    <submittedName>
        <fullName evidence="6">RHS repeat-associated core domain-containing protein</fullName>
    </submittedName>
</protein>
<keyword evidence="1" id="KW-0677">Repeat</keyword>
<dbReference type="Proteomes" id="UP001321580">
    <property type="component" value="Unassembled WGS sequence"/>
</dbReference>
<reference evidence="6 7" key="1">
    <citation type="submission" date="2023-05" db="EMBL/GenBank/DDBJ databases">
        <title>Lysobacter sp. strain LF1 Genome sequencing and assembly.</title>
        <authorList>
            <person name="Jung Y."/>
        </authorList>
    </citation>
    <scope>NUCLEOTIDE SEQUENCE [LARGE SCALE GENOMIC DNA]</scope>
    <source>
        <strain evidence="6 7">LF1</strain>
    </source>
</reference>
<feature type="chain" id="PRO_5046037848" evidence="3">
    <location>
        <begin position="39"/>
        <end position="322"/>
    </location>
</feature>
<gene>
    <name evidence="6" type="ORF">QLQ15_03485</name>
</gene>
<evidence type="ECO:0000313" key="7">
    <source>
        <dbReference type="Proteomes" id="UP001321580"/>
    </source>
</evidence>
<dbReference type="Gene3D" id="2.180.10.10">
    <property type="entry name" value="RHS repeat-associated core"/>
    <property type="match status" value="1"/>
</dbReference>
<organism evidence="6 7">
    <name type="scientific">Lysobacter stagni</name>
    <dbReference type="NCBI Taxonomy" id="3045172"/>
    <lineage>
        <taxon>Bacteria</taxon>
        <taxon>Pseudomonadati</taxon>
        <taxon>Pseudomonadota</taxon>
        <taxon>Gammaproteobacteria</taxon>
        <taxon>Lysobacterales</taxon>
        <taxon>Lysobacteraceae</taxon>
        <taxon>Lysobacter</taxon>
    </lineage>
</organism>
<evidence type="ECO:0000259" key="4">
    <source>
        <dbReference type="Pfam" id="PF25023"/>
    </source>
</evidence>
<dbReference type="Pfam" id="PF25023">
    <property type="entry name" value="TEN_YD-shell"/>
    <property type="match status" value="1"/>
</dbReference>
<keyword evidence="7" id="KW-1185">Reference proteome</keyword>
<dbReference type="RefSeq" id="WP_283211460.1">
    <property type="nucleotide sequence ID" value="NZ_JASGBI010000001.1"/>
</dbReference>
<accession>A0ABT6XCV8</accession>
<dbReference type="Pfam" id="PF25218">
    <property type="entry name" value="TseH"/>
    <property type="match status" value="1"/>
</dbReference>
<feature type="domain" description="Teneurin-like YD-shell" evidence="4">
    <location>
        <begin position="45"/>
        <end position="142"/>
    </location>
</feature>
<dbReference type="InterPro" id="IPR057382">
    <property type="entry name" value="TseH"/>
</dbReference>
<dbReference type="NCBIfam" id="TIGR03696">
    <property type="entry name" value="Rhs_assc_core"/>
    <property type="match status" value="1"/>
</dbReference>
<evidence type="ECO:0000256" key="1">
    <source>
        <dbReference type="ARBA" id="ARBA00022737"/>
    </source>
</evidence>
<comment type="caution">
    <text evidence="6">The sequence shown here is derived from an EMBL/GenBank/DDBJ whole genome shotgun (WGS) entry which is preliminary data.</text>
</comment>
<proteinExistence type="predicted"/>
<evidence type="ECO:0000256" key="2">
    <source>
        <dbReference type="SAM" id="MobiDB-lite"/>
    </source>
</evidence>